<accession>A0ACC2H7H8</accession>
<evidence type="ECO:0000313" key="2">
    <source>
        <dbReference type="Proteomes" id="UP001157502"/>
    </source>
</evidence>
<gene>
    <name evidence="1" type="ORF">DPEC_G00063830</name>
</gene>
<organism evidence="1 2">
    <name type="scientific">Dallia pectoralis</name>
    <name type="common">Alaska blackfish</name>
    <dbReference type="NCBI Taxonomy" id="75939"/>
    <lineage>
        <taxon>Eukaryota</taxon>
        <taxon>Metazoa</taxon>
        <taxon>Chordata</taxon>
        <taxon>Craniata</taxon>
        <taxon>Vertebrata</taxon>
        <taxon>Euteleostomi</taxon>
        <taxon>Actinopterygii</taxon>
        <taxon>Neopterygii</taxon>
        <taxon>Teleostei</taxon>
        <taxon>Protacanthopterygii</taxon>
        <taxon>Esociformes</taxon>
        <taxon>Umbridae</taxon>
        <taxon>Dallia</taxon>
    </lineage>
</organism>
<proteinExistence type="predicted"/>
<evidence type="ECO:0000313" key="1">
    <source>
        <dbReference type="EMBL" id="KAJ8011968.1"/>
    </source>
</evidence>
<name>A0ACC2H7H8_DALPE</name>
<comment type="caution">
    <text evidence="1">The sequence shown here is derived from an EMBL/GenBank/DDBJ whole genome shotgun (WGS) entry which is preliminary data.</text>
</comment>
<protein>
    <submittedName>
        <fullName evidence="1">Uncharacterized protein</fullName>
    </submittedName>
</protein>
<keyword evidence="2" id="KW-1185">Reference proteome</keyword>
<sequence>MAAGVETLDLEVAQTQTTLGMLCVRRTASQRGGGGRNYIHCTRVLPYRFHRRYQSVITQVSVLLVAEPESADVVQSISLSA</sequence>
<dbReference type="Proteomes" id="UP001157502">
    <property type="component" value="Chromosome 5"/>
</dbReference>
<dbReference type="EMBL" id="CM055732">
    <property type="protein sequence ID" value="KAJ8011968.1"/>
    <property type="molecule type" value="Genomic_DNA"/>
</dbReference>
<reference evidence="1" key="1">
    <citation type="submission" date="2021-05" db="EMBL/GenBank/DDBJ databases">
        <authorList>
            <person name="Pan Q."/>
            <person name="Jouanno E."/>
            <person name="Zahm M."/>
            <person name="Klopp C."/>
            <person name="Cabau C."/>
            <person name="Louis A."/>
            <person name="Berthelot C."/>
            <person name="Parey E."/>
            <person name="Roest Crollius H."/>
            <person name="Montfort J."/>
            <person name="Robinson-Rechavi M."/>
            <person name="Bouchez O."/>
            <person name="Lampietro C."/>
            <person name="Lopez Roques C."/>
            <person name="Donnadieu C."/>
            <person name="Postlethwait J."/>
            <person name="Bobe J."/>
            <person name="Dillon D."/>
            <person name="Chandos A."/>
            <person name="von Hippel F."/>
            <person name="Guiguen Y."/>
        </authorList>
    </citation>
    <scope>NUCLEOTIDE SEQUENCE</scope>
    <source>
        <strain evidence="1">YG-Jan2019</strain>
    </source>
</reference>